<keyword evidence="1" id="KW-0472">Membrane</keyword>
<keyword evidence="1" id="KW-1133">Transmembrane helix</keyword>
<evidence type="ECO:0000313" key="2">
    <source>
        <dbReference type="EMBL" id="OXM63199.1"/>
    </source>
</evidence>
<protein>
    <recommendedName>
        <fullName evidence="4">DUF4386 domain-containing protein</fullName>
    </recommendedName>
</protein>
<dbReference type="RefSeq" id="WP_093951175.1">
    <property type="nucleotide sequence ID" value="NZ_NMUL01000036.1"/>
</dbReference>
<keyword evidence="1" id="KW-0812">Transmembrane</keyword>
<accession>A0A229SXG8</accession>
<comment type="caution">
    <text evidence="2">The sequence shown here is derived from an EMBL/GenBank/DDBJ whole genome shotgun (WGS) entry which is preliminary data.</text>
</comment>
<dbReference type="AlphaFoldDB" id="A0A229SXG8"/>
<keyword evidence="3" id="KW-1185">Reference proteome</keyword>
<feature type="transmembrane region" description="Helical" evidence="1">
    <location>
        <begin position="73"/>
        <end position="96"/>
    </location>
</feature>
<feature type="transmembrane region" description="Helical" evidence="1">
    <location>
        <begin position="169"/>
        <end position="186"/>
    </location>
</feature>
<organism evidence="2 3">
    <name type="scientific">Amycolatopsis vastitatis</name>
    <dbReference type="NCBI Taxonomy" id="1905142"/>
    <lineage>
        <taxon>Bacteria</taxon>
        <taxon>Bacillati</taxon>
        <taxon>Actinomycetota</taxon>
        <taxon>Actinomycetes</taxon>
        <taxon>Pseudonocardiales</taxon>
        <taxon>Pseudonocardiaceae</taxon>
        <taxon>Amycolatopsis</taxon>
    </lineage>
</organism>
<dbReference type="EMBL" id="NMUL01000036">
    <property type="protein sequence ID" value="OXM63199.1"/>
    <property type="molecule type" value="Genomic_DNA"/>
</dbReference>
<evidence type="ECO:0000313" key="3">
    <source>
        <dbReference type="Proteomes" id="UP000215199"/>
    </source>
</evidence>
<sequence length="195" mass="20025">MIGSRWQRAAFFAAPGLLLAGFGAAHPAYLDAATAGWWTSLHVILLPVFPLLAGAQWLLLASAPRRLRWPGRLAAFGFAAFYGGLDAVAGIAAGTVVHAQHGATPVAGAVFGIGDLLGYIGSACFLAAGVAIVAAAALRAKWRAAPGAVVLLLASVSFLDSHIFWPRGVFTMIGVAAGMALLSPVLPREERLSAA</sequence>
<feature type="transmembrane region" description="Helical" evidence="1">
    <location>
        <begin position="42"/>
        <end position="61"/>
    </location>
</feature>
<proteinExistence type="predicted"/>
<reference evidence="3" key="1">
    <citation type="submission" date="2017-07" db="EMBL/GenBank/DDBJ databases">
        <title>Comparative genome mining reveals phylogenetic distribution patterns of secondary metabolites in Amycolatopsis.</title>
        <authorList>
            <person name="Adamek M."/>
            <person name="Alanjary M."/>
            <person name="Sales-Ortells H."/>
            <person name="Goodfellow M."/>
            <person name="Bull A.T."/>
            <person name="Kalinowski J."/>
            <person name="Ziemert N."/>
        </authorList>
    </citation>
    <scope>NUCLEOTIDE SEQUENCE [LARGE SCALE GENOMIC DNA]</scope>
    <source>
        <strain evidence="3">H5</strain>
    </source>
</reference>
<feature type="transmembrane region" description="Helical" evidence="1">
    <location>
        <begin position="145"/>
        <end position="163"/>
    </location>
</feature>
<dbReference type="OrthoDB" id="3785831at2"/>
<evidence type="ECO:0008006" key="4">
    <source>
        <dbReference type="Google" id="ProtNLM"/>
    </source>
</evidence>
<name>A0A229SXG8_9PSEU</name>
<evidence type="ECO:0000256" key="1">
    <source>
        <dbReference type="SAM" id="Phobius"/>
    </source>
</evidence>
<gene>
    <name evidence="2" type="ORF">CF165_31200</name>
</gene>
<feature type="transmembrane region" description="Helical" evidence="1">
    <location>
        <begin position="116"/>
        <end position="138"/>
    </location>
</feature>
<dbReference type="Proteomes" id="UP000215199">
    <property type="component" value="Unassembled WGS sequence"/>
</dbReference>